<dbReference type="EMBL" id="JBHSKN010000032">
    <property type="protein sequence ID" value="MFC5244787.1"/>
    <property type="molecule type" value="Genomic_DNA"/>
</dbReference>
<dbReference type="RefSeq" id="WP_344568804.1">
    <property type="nucleotide sequence ID" value="NZ_BAAATG010000058.1"/>
</dbReference>
<dbReference type="InterPro" id="IPR049519">
    <property type="entry name" value="SmaI"/>
</dbReference>
<reference evidence="2" key="1">
    <citation type="journal article" date="2019" name="Int. J. Syst. Evol. Microbiol.">
        <title>The Global Catalogue of Microorganisms (GCM) 10K type strain sequencing project: providing services to taxonomists for standard genome sequencing and annotation.</title>
        <authorList>
            <consortium name="The Broad Institute Genomics Platform"/>
            <consortium name="The Broad Institute Genome Sequencing Center for Infectious Disease"/>
            <person name="Wu L."/>
            <person name="Ma J."/>
        </authorList>
    </citation>
    <scope>NUCLEOTIDE SEQUENCE [LARGE SCALE GENOMIC DNA]</scope>
    <source>
        <strain evidence="2">CGMCC 4.7131</strain>
    </source>
</reference>
<dbReference type="Pfam" id="PF17411">
    <property type="entry name" value="SmaI"/>
    <property type="match status" value="1"/>
</dbReference>
<organism evidence="1 2">
    <name type="scientific">Streptomyces atrovirens</name>
    <dbReference type="NCBI Taxonomy" id="285556"/>
    <lineage>
        <taxon>Bacteria</taxon>
        <taxon>Bacillati</taxon>
        <taxon>Actinomycetota</taxon>
        <taxon>Actinomycetes</taxon>
        <taxon>Kitasatosporales</taxon>
        <taxon>Streptomycetaceae</taxon>
        <taxon>Streptomyces</taxon>
    </lineage>
</organism>
<evidence type="ECO:0000313" key="2">
    <source>
        <dbReference type="Proteomes" id="UP001596035"/>
    </source>
</evidence>
<sequence length="253" mass="28519">MTLERLVAQAHLLDDAQLEMLSEMAEALREPCEVRVDPSSDLASDRFIDYFLNRLKIHHATSEEKFKKASFEYAFIAAARYSGVSATKTRSQTFQGADATVDGVRWSLKTEASAKISKSTIVVSKFSEARWIRDCETPGDFLRECVPRFLRHLDEYDRIATLRAFSVGRELVRYDLIEIPKGLLANVANLSEGDFTPRTKNGGSSALVRDSRGIAFKVVLDGSVEKITLSRLPVQRCWFHASWIVPTIPEDEE</sequence>
<comment type="caution">
    <text evidence="1">The sequence shown here is derived from an EMBL/GenBank/DDBJ whole genome shotgun (WGS) entry which is preliminary data.</text>
</comment>
<evidence type="ECO:0008006" key="3">
    <source>
        <dbReference type="Google" id="ProtNLM"/>
    </source>
</evidence>
<proteinExistence type="predicted"/>
<protein>
    <recommendedName>
        <fullName evidence="3">Restriction endonuclease</fullName>
    </recommendedName>
</protein>
<accession>A0ABW0E4L1</accession>
<keyword evidence="2" id="KW-1185">Reference proteome</keyword>
<evidence type="ECO:0000313" key="1">
    <source>
        <dbReference type="EMBL" id="MFC5244787.1"/>
    </source>
</evidence>
<name>A0ABW0E4L1_9ACTN</name>
<dbReference type="Proteomes" id="UP001596035">
    <property type="component" value="Unassembled WGS sequence"/>
</dbReference>
<gene>
    <name evidence="1" type="ORF">ACFPWV_33560</name>
</gene>